<dbReference type="EMBL" id="PPTF01000078">
    <property type="protein sequence ID" value="POA97143.1"/>
    <property type="molecule type" value="Genomic_DNA"/>
</dbReference>
<evidence type="ECO:0000313" key="2">
    <source>
        <dbReference type="EMBL" id="POA97143.1"/>
    </source>
</evidence>
<protein>
    <recommendedName>
        <fullName evidence="4">Head completion/stabilization protein</fullName>
    </recommendedName>
</protein>
<name>A0A2K4MJ90_9NEIS</name>
<feature type="region of interest" description="Disordered" evidence="1">
    <location>
        <begin position="1"/>
        <end position="27"/>
    </location>
</feature>
<evidence type="ECO:0000256" key="1">
    <source>
        <dbReference type="SAM" id="MobiDB-lite"/>
    </source>
</evidence>
<comment type="caution">
    <text evidence="2">The sequence shown here is derived from an EMBL/GenBank/DDBJ whole genome shotgun (WGS) entry which is preliminary data.</text>
</comment>
<dbReference type="Proteomes" id="UP000236416">
    <property type="component" value="Unassembled WGS sequence"/>
</dbReference>
<dbReference type="InterPro" id="IPR009225">
    <property type="entry name" value="Phage_head_completion_GpL"/>
</dbReference>
<evidence type="ECO:0000313" key="3">
    <source>
        <dbReference type="Proteomes" id="UP000236416"/>
    </source>
</evidence>
<reference evidence="2 3" key="1">
    <citation type="submission" date="2018-01" db="EMBL/GenBank/DDBJ databases">
        <title>Genomic Sequence of Chromobacterium MWU13-2610 from wild cranberry bogs within the Cape Cod National Seashore.</title>
        <authorList>
            <person name="O'Hara-Hanley K."/>
            <person name="Soby S."/>
            <person name="Harrison A."/>
        </authorList>
    </citation>
    <scope>NUCLEOTIDE SEQUENCE [LARGE SCALE GENOMIC DNA]</scope>
    <source>
        <strain evidence="2 3">MWU13-2610</strain>
    </source>
</reference>
<keyword evidence="3" id="KW-1185">Reference proteome</keyword>
<gene>
    <name evidence="2" type="ORF">C2134_18270</name>
</gene>
<dbReference type="RefSeq" id="WP_103321524.1">
    <property type="nucleotide sequence ID" value="NZ_PPTF01000078.1"/>
</dbReference>
<accession>A0A2K4MJ90</accession>
<dbReference type="Pfam" id="PF05926">
    <property type="entry name" value="Phage_GPL"/>
    <property type="match status" value="1"/>
</dbReference>
<organism evidence="2 3">
    <name type="scientific">Chromobacterium sinusclupearum</name>
    <dbReference type="NCBI Taxonomy" id="2077146"/>
    <lineage>
        <taxon>Bacteria</taxon>
        <taxon>Pseudomonadati</taxon>
        <taxon>Pseudomonadota</taxon>
        <taxon>Betaproteobacteria</taxon>
        <taxon>Neisseriales</taxon>
        <taxon>Chromobacteriaceae</taxon>
        <taxon>Chromobacterium</taxon>
    </lineage>
</organism>
<dbReference type="AlphaFoldDB" id="A0A2K4MJ90"/>
<sequence length="163" mass="17591">MQINSIHTVNATPTSTPAPDDGQPITSSRFWPDILPSHFRAAMRYDGTVTAARLRGALVEAIVAVNGELAGWRMVKIAGGALRLADIEAEQIDGESVLVQRWRRAVYATAAADLAERYRSFDATGAALQRAEDLDDTADQLRADARAALRALMGVGRCTVELI</sequence>
<feature type="compositionally biased region" description="Polar residues" evidence="1">
    <location>
        <begin position="1"/>
        <end position="17"/>
    </location>
</feature>
<evidence type="ECO:0008006" key="4">
    <source>
        <dbReference type="Google" id="ProtNLM"/>
    </source>
</evidence>
<proteinExistence type="predicted"/>